<keyword evidence="5" id="KW-1185">Reference proteome</keyword>
<sequence>MTASRSSGERSDGQSAAIEFGSATRAVMPENDLVRLFLLRHGEVEGFERRIVRGQIDLAPTVRGREQHERLARFVAERSPRPDLVVTSDLVRCTDLARRVAERCGAELEVHAALREQSLGAWEGLAWDEVSRREGPAINAYWADYFHTAPRGGESMQALFERVAAFWGERRAAWTGRTVAVVTHIGPIRAFLSLLLGTPGTEALRHAPAIASSTEILVSTAGAVLNTLGERPWAFDGASAPASNAADRPVRRIALSGSAGTGKTTLARRVADALRVPYVDEGMRRRLESGLDVHALDAGGLALLIEELWDEQCVAQAAALRTHGGYVADRSPLDYVAFWLHYGLGDDVPATERFVARVLEAVDDTDLVVLLPHGVLPLVSDGVRTSNTFTQLRFQLLVEGLLERHLPGERLLEPGGSDDLERRVASVLERVASGR</sequence>
<dbReference type="InterPro" id="IPR029033">
    <property type="entry name" value="His_PPase_superfam"/>
</dbReference>
<feature type="active site" description="Proton donor/acceptor" evidence="1">
    <location>
        <position position="116"/>
    </location>
</feature>
<dbReference type="Pfam" id="PF00300">
    <property type="entry name" value="His_Phos_1"/>
    <property type="match status" value="1"/>
</dbReference>
<dbReference type="GO" id="GO:0016791">
    <property type="term" value="F:phosphatase activity"/>
    <property type="evidence" value="ECO:0007669"/>
    <property type="project" value="TreeGrafter"/>
</dbReference>
<proteinExistence type="predicted"/>
<dbReference type="PANTHER" id="PTHR48100">
    <property type="entry name" value="BROAD-SPECIFICITY PHOSPHATASE YOR283W-RELATED"/>
    <property type="match status" value="1"/>
</dbReference>
<dbReference type="InterPro" id="IPR038727">
    <property type="entry name" value="NadR/Ttd14_AAA_dom"/>
</dbReference>
<evidence type="ECO:0000259" key="3">
    <source>
        <dbReference type="Pfam" id="PF13521"/>
    </source>
</evidence>
<dbReference type="GO" id="GO:0005737">
    <property type="term" value="C:cytoplasm"/>
    <property type="evidence" value="ECO:0007669"/>
    <property type="project" value="TreeGrafter"/>
</dbReference>
<feature type="domain" description="NadR/Ttd14 AAA" evidence="3">
    <location>
        <begin position="252"/>
        <end position="405"/>
    </location>
</feature>
<gene>
    <name evidence="4" type="primary">gpgP</name>
    <name evidence="4" type="ORF">Pla163_31290</name>
</gene>
<feature type="binding site" evidence="2">
    <location>
        <position position="92"/>
    </location>
    <ligand>
        <name>substrate</name>
    </ligand>
</feature>
<dbReference type="Gene3D" id="3.40.50.300">
    <property type="entry name" value="P-loop containing nucleotide triphosphate hydrolases"/>
    <property type="match status" value="1"/>
</dbReference>
<evidence type="ECO:0000256" key="1">
    <source>
        <dbReference type="PIRSR" id="PIRSR613078-1"/>
    </source>
</evidence>
<evidence type="ECO:0000256" key="2">
    <source>
        <dbReference type="PIRSR" id="PIRSR613078-2"/>
    </source>
</evidence>
<dbReference type="SUPFAM" id="SSF53254">
    <property type="entry name" value="Phosphoglycerate mutase-like"/>
    <property type="match status" value="1"/>
</dbReference>
<dbReference type="PANTHER" id="PTHR48100:SF1">
    <property type="entry name" value="HISTIDINE PHOSPHATASE FAMILY PROTEIN-RELATED"/>
    <property type="match status" value="1"/>
</dbReference>
<dbReference type="SUPFAM" id="SSF52540">
    <property type="entry name" value="P-loop containing nucleoside triphosphate hydrolases"/>
    <property type="match status" value="1"/>
</dbReference>
<dbReference type="AlphaFoldDB" id="A0A518D3C4"/>
<protein>
    <submittedName>
        <fullName evidence="4">Glucosyl-3-phosphoglycerate phosphatase</fullName>
        <ecNumber evidence="4">3.1.3.-</ecNumber>
    </submittedName>
</protein>
<name>A0A518D3C4_9BACT</name>
<reference evidence="4 5" key="1">
    <citation type="submission" date="2019-02" db="EMBL/GenBank/DDBJ databases">
        <title>Deep-cultivation of Planctomycetes and their phenomic and genomic characterization uncovers novel biology.</title>
        <authorList>
            <person name="Wiegand S."/>
            <person name="Jogler M."/>
            <person name="Boedeker C."/>
            <person name="Pinto D."/>
            <person name="Vollmers J."/>
            <person name="Rivas-Marin E."/>
            <person name="Kohn T."/>
            <person name="Peeters S.H."/>
            <person name="Heuer A."/>
            <person name="Rast P."/>
            <person name="Oberbeckmann S."/>
            <person name="Bunk B."/>
            <person name="Jeske O."/>
            <person name="Meyerdierks A."/>
            <person name="Storesund J.E."/>
            <person name="Kallscheuer N."/>
            <person name="Luecker S."/>
            <person name="Lage O.M."/>
            <person name="Pohl T."/>
            <person name="Merkel B.J."/>
            <person name="Hornburger P."/>
            <person name="Mueller R.-W."/>
            <person name="Bruemmer F."/>
            <person name="Labrenz M."/>
            <person name="Spormann A.M."/>
            <person name="Op den Camp H."/>
            <person name="Overmann J."/>
            <person name="Amann R."/>
            <person name="Jetten M.S.M."/>
            <person name="Mascher T."/>
            <person name="Medema M.H."/>
            <person name="Devos D.P."/>
            <person name="Kaster A.-K."/>
            <person name="Ovreas L."/>
            <person name="Rohde M."/>
            <person name="Galperin M.Y."/>
            <person name="Jogler C."/>
        </authorList>
    </citation>
    <scope>NUCLEOTIDE SEQUENCE [LARGE SCALE GENOMIC DNA]</scope>
    <source>
        <strain evidence="4 5">Pla163</strain>
    </source>
</reference>
<dbReference type="Pfam" id="PF13521">
    <property type="entry name" value="AAA_28"/>
    <property type="match status" value="1"/>
</dbReference>
<dbReference type="Proteomes" id="UP000319342">
    <property type="component" value="Chromosome"/>
</dbReference>
<dbReference type="EC" id="3.1.3.-" evidence="4"/>
<evidence type="ECO:0000313" key="4">
    <source>
        <dbReference type="EMBL" id="QDU85982.1"/>
    </source>
</evidence>
<keyword evidence="4" id="KW-0378">Hydrolase</keyword>
<dbReference type="InterPro" id="IPR013078">
    <property type="entry name" value="His_Pase_superF_clade-1"/>
</dbReference>
<dbReference type="CDD" id="cd07067">
    <property type="entry name" value="HP_PGM_like"/>
    <property type="match status" value="1"/>
</dbReference>
<dbReference type="OrthoDB" id="9782128at2"/>
<accession>A0A518D3C4</accession>
<dbReference type="InterPro" id="IPR050275">
    <property type="entry name" value="PGM_Phosphatase"/>
</dbReference>
<dbReference type="EMBL" id="CP036290">
    <property type="protein sequence ID" value="QDU85982.1"/>
    <property type="molecule type" value="Genomic_DNA"/>
</dbReference>
<dbReference type="RefSeq" id="WP_145190371.1">
    <property type="nucleotide sequence ID" value="NZ_CP036290.1"/>
</dbReference>
<dbReference type="Gene3D" id="3.40.50.1240">
    <property type="entry name" value="Phosphoglycerate mutase-like"/>
    <property type="match status" value="1"/>
</dbReference>
<organism evidence="4 5">
    <name type="scientific">Rohdeia mirabilis</name>
    <dbReference type="NCBI Taxonomy" id="2528008"/>
    <lineage>
        <taxon>Bacteria</taxon>
        <taxon>Pseudomonadati</taxon>
        <taxon>Planctomycetota</taxon>
        <taxon>Planctomycetia</taxon>
        <taxon>Planctomycetia incertae sedis</taxon>
        <taxon>Rohdeia</taxon>
    </lineage>
</organism>
<dbReference type="InterPro" id="IPR027417">
    <property type="entry name" value="P-loop_NTPase"/>
</dbReference>
<dbReference type="SMART" id="SM00855">
    <property type="entry name" value="PGAM"/>
    <property type="match status" value="1"/>
</dbReference>
<feature type="active site" description="Tele-phosphohistidine intermediate" evidence="1">
    <location>
        <position position="41"/>
    </location>
</feature>
<evidence type="ECO:0000313" key="5">
    <source>
        <dbReference type="Proteomes" id="UP000319342"/>
    </source>
</evidence>